<comment type="caution">
    <text evidence="2">The sequence shown here is derived from an EMBL/GenBank/DDBJ whole genome shotgun (WGS) entry which is preliminary data.</text>
</comment>
<sequence length="447" mass="48876">MTHLPTSSIPTRLDASQGARFPPNASFDSASVHPAMYQIPGLSCPPSTSLPIITLPEPPLSAILYGAGGTSPMPNYHGQGNIYPPTSTFVAHPSHSQDIHGASFVPNYHGQGNVYPPTSTFVAHPSYSQDIHGASSVSNYHGQGNVYPPANLIPDSTLVARPLLSQDIHGPGGASSVSNYYGQDNILPPANLIPNSTFVARPLLSQDMHGPNGSSSLPNYHGQGNVYPPANLNPTSTFVAHPSLTQYMYMPYHTAPLTSQWAPPMETPVTAAGQQMMYQVPQSVVQRGQPKEPGSAYKRIDVTSNGASSARQMSSRREQYKDLPGFRIRVKNKISTCHDGRTSMNESGREQYYCDLCENWVLVHRKKFHNKKHNVGEFVCRICEILGEPCEPLSRKDALKRHIEVKHAMFLKLLRSCSLGLLVPRRKNESEDLGPLFQAMIDISKSS</sequence>
<feature type="region of interest" description="Disordered" evidence="1">
    <location>
        <begin position="1"/>
        <end position="25"/>
    </location>
</feature>
<evidence type="ECO:0000313" key="2">
    <source>
        <dbReference type="EMBL" id="KAF8438982.1"/>
    </source>
</evidence>
<dbReference type="Proteomes" id="UP001194468">
    <property type="component" value="Unassembled WGS sequence"/>
</dbReference>
<name>A0AAD4BTI5_BOLED</name>
<evidence type="ECO:0000313" key="3">
    <source>
        <dbReference type="Proteomes" id="UP001194468"/>
    </source>
</evidence>
<proteinExistence type="predicted"/>
<gene>
    <name evidence="2" type="ORF">L210DRAFT_3646505</name>
</gene>
<keyword evidence="3" id="KW-1185">Reference proteome</keyword>
<dbReference type="AlphaFoldDB" id="A0AAD4BTI5"/>
<organism evidence="2 3">
    <name type="scientific">Boletus edulis BED1</name>
    <dbReference type="NCBI Taxonomy" id="1328754"/>
    <lineage>
        <taxon>Eukaryota</taxon>
        <taxon>Fungi</taxon>
        <taxon>Dikarya</taxon>
        <taxon>Basidiomycota</taxon>
        <taxon>Agaricomycotina</taxon>
        <taxon>Agaricomycetes</taxon>
        <taxon>Agaricomycetidae</taxon>
        <taxon>Boletales</taxon>
        <taxon>Boletineae</taxon>
        <taxon>Boletaceae</taxon>
        <taxon>Boletoideae</taxon>
        <taxon>Boletus</taxon>
    </lineage>
</organism>
<accession>A0AAD4BTI5</accession>
<dbReference type="EMBL" id="WHUW01000015">
    <property type="protein sequence ID" value="KAF8438982.1"/>
    <property type="molecule type" value="Genomic_DNA"/>
</dbReference>
<feature type="compositionally biased region" description="Polar residues" evidence="1">
    <location>
        <begin position="1"/>
        <end position="10"/>
    </location>
</feature>
<reference evidence="2" key="2">
    <citation type="journal article" date="2020" name="Nat. Commun.">
        <title>Large-scale genome sequencing of mycorrhizal fungi provides insights into the early evolution of symbiotic traits.</title>
        <authorList>
            <person name="Miyauchi S."/>
            <person name="Kiss E."/>
            <person name="Kuo A."/>
            <person name="Drula E."/>
            <person name="Kohler A."/>
            <person name="Sanchez-Garcia M."/>
            <person name="Morin E."/>
            <person name="Andreopoulos B."/>
            <person name="Barry K.W."/>
            <person name="Bonito G."/>
            <person name="Buee M."/>
            <person name="Carver A."/>
            <person name="Chen C."/>
            <person name="Cichocki N."/>
            <person name="Clum A."/>
            <person name="Culley D."/>
            <person name="Crous P.W."/>
            <person name="Fauchery L."/>
            <person name="Girlanda M."/>
            <person name="Hayes R.D."/>
            <person name="Keri Z."/>
            <person name="LaButti K."/>
            <person name="Lipzen A."/>
            <person name="Lombard V."/>
            <person name="Magnuson J."/>
            <person name="Maillard F."/>
            <person name="Murat C."/>
            <person name="Nolan M."/>
            <person name="Ohm R.A."/>
            <person name="Pangilinan J."/>
            <person name="Pereira M.F."/>
            <person name="Perotto S."/>
            <person name="Peter M."/>
            <person name="Pfister S."/>
            <person name="Riley R."/>
            <person name="Sitrit Y."/>
            <person name="Stielow J.B."/>
            <person name="Szollosi G."/>
            <person name="Zifcakova L."/>
            <person name="Stursova M."/>
            <person name="Spatafora J.W."/>
            <person name="Tedersoo L."/>
            <person name="Vaario L.M."/>
            <person name="Yamada A."/>
            <person name="Yan M."/>
            <person name="Wang P."/>
            <person name="Xu J."/>
            <person name="Bruns T."/>
            <person name="Baldrian P."/>
            <person name="Vilgalys R."/>
            <person name="Dunand C."/>
            <person name="Henrissat B."/>
            <person name="Grigoriev I.V."/>
            <person name="Hibbett D."/>
            <person name="Nagy L.G."/>
            <person name="Martin F.M."/>
        </authorList>
    </citation>
    <scope>NUCLEOTIDE SEQUENCE</scope>
    <source>
        <strain evidence="2">BED1</strain>
    </source>
</reference>
<evidence type="ECO:0000256" key="1">
    <source>
        <dbReference type="SAM" id="MobiDB-lite"/>
    </source>
</evidence>
<protein>
    <submittedName>
        <fullName evidence="2">Uncharacterized protein</fullName>
    </submittedName>
</protein>
<reference evidence="2" key="1">
    <citation type="submission" date="2019-10" db="EMBL/GenBank/DDBJ databases">
        <authorList>
            <consortium name="DOE Joint Genome Institute"/>
            <person name="Kuo A."/>
            <person name="Miyauchi S."/>
            <person name="Kiss E."/>
            <person name="Drula E."/>
            <person name="Kohler A."/>
            <person name="Sanchez-Garcia M."/>
            <person name="Andreopoulos B."/>
            <person name="Barry K.W."/>
            <person name="Bonito G."/>
            <person name="Buee M."/>
            <person name="Carver A."/>
            <person name="Chen C."/>
            <person name="Cichocki N."/>
            <person name="Clum A."/>
            <person name="Culley D."/>
            <person name="Crous P.W."/>
            <person name="Fauchery L."/>
            <person name="Girlanda M."/>
            <person name="Hayes R."/>
            <person name="Keri Z."/>
            <person name="LaButti K."/>
            <person name="Lipzen A."/>
            <person name="Lombard V."/>
            <person name="Magnuson J."/>
            <person name="Maillard F."/>
            <person name="Morin E."/>
            <person name="Murat C."/>
            <person name="Nolan M."/>
            <person name="Ohm R."/>
            <person name="Pangilinan J."/>
            <person name="Pereira M."/>
            <person name="Perotto S."/>
            <person name="Peter M."/>
            <person name="Riley R."/>
            <person name="Sitrit Y."/>
            <person name="Stielow B."/>
            <person name="Szollosi G."/>
            <person name="Zifcakova L."/>
            <person name="Stursova M."/>
            <person name="Spatafora J.W."/>
            <person name="Tedersoo L."/>
            <person name="Vaario L.-M."/>
            <person name="Yamada A."/>
            <person name="Yan M."/>
            <person name="Wang P."/>
            <person name="Xu J."/>
            <person name="Bruns T."/>
            <person name="Baldrian P."/>
            <person name="Vilgalys R."/>
            <person name="Henrissat B."/>
            <person name="Grigoriev I.V."/>
            <person name="Hibbett D."/>
            <person name="Nagy L.G."/>
            <person name="Martin F.M."/>
        </authorList>
    </citation>
    <scope>NUCLEOTIDE SEQUENCE</scope>
    <source>
        <strain evidence="2">BED1</strain>
    </source>
</reference>